<dbReference type="Proteomes" id="UP000027265">
    <property type="component" value="Unassembled WGS sequence"/>
</dbReference>
<feature type="compositionally biased region" description="Acidic residues" evidence="1">
    <location>
        <begin position="310"/>
        <end position="401"/>
    </location>
</feature>
<sequence length="401" mass="44768">MLARPSISTSPQYGGLLRTSLLDQGSVPAMMRAFGFANSHPDPQDVGAYELIRITTFVCLYMTAAVRTSDGVLWICQAIQHDFLVSVLNTQPWLPLMQELQISSVSDVLTRIVPTYVFHRPVVLVMEKAVKRLDDLASKKHIPTSDVQTDQMLFLVLARVQQGALDLFALGTCPIPRDSAVGPQLHERSNIARLRDKLATVGAPGDDVHTFLQVYLPHMEDIQDPTSSQEESDSDQDGEESEDDDESESSGGEDEGLDPELDEEEEATDDDEGGDESGSIGDEDEDEDPDPEPNEDDEEEEYAESIQNEAVEDDDDDELGSSEKEEEEEEGDLKPNEDDDDECPEWRQDDDDEPELSQEEEDEDEEDDEPDPEPNEHNDEEYPDSNQDEDGADEDEELDVS</sequence>
<evidence type="ECO:0000313" key="3">
    <source>
        <dbReference type="Proteomes" id="UP000027265"/>
    </source>
</evidence>
<evidence type="ECO:0000256" key="1">
    <source>
        <dbReference type="SAM" id="MobiDB-lite"/>
    </source>
</evidence>
<feature type="region of interest" description="Disordered" evidence="1">
    <location>
        <begin position="222"/>
        <end position="401"/>
    </location>
</feature>
<dbReference type="HOGENOM" id="CLU_687088_0_0_1"/>
<keyword evidence="3" id="KW-1185">Reference proteome</keyword>
<dbReference type="STRING" id="933084.A0A067Q1S2"/>
<feature type="compositionally biased region" description="Acidic residues" evidence="1">
    <location>
        <begin position="230"/>
        <end position="303"/>
    </location>
</feature>
<name>A0A067Q1S2_9AGAM</name>
<dbReference type="InParanoid" id="A0A067Q1S2"/>
<proteinExistence type="predicted"/>
<accession>A0A067Q1S2</accession>
<protein>
    <submittedName>
        <fullName evidence="2">Uncharacterized protein</fullName>
    </submittedName>
</protein>
<reference evidence="3" key="1">
    <citation type="journal article" date="2014" name="Proc. Natl. Acad. Sci. U.S.A.">
        <title>Extensive sampling of basidiomycete genomes demonstrates inadequacy of the white-rot/brown-rot paradigm for wood decay fungi.</title>
        <authorList>
            <person name="Riley R."/>
            <person name="Salamov A.A."/>
            <person name="Brown D.W."/>
            <person name="Nagy L.G."/>
            <person name="Floudas D."/>
            <person name="Held B.W."/>
            <person name="Levasseur A."/>
            <person name="Lombard V."/>
            <person name="Morin E."/>
            <person name="Otillar R."/>
            <person name="Lindquist E.A."/>
            <person name="Sun H."/>
            <person name="LaButti K.M."/>
            <person name="Schmutz J."/>
            <person name="Jabbour D."/>
            <person name="Luo H."/>
            <person name="Baker S.E."/>
            <person name="Pisabarro A.G."/>
            <person name="Walton J.D."/>
            <person name="Blanchette R.A."/>
            <person name="Henrissat B."/>
            <person name="Martin F."/>
            <person name="Cullen D."/>
            <person name="Hibbett D.S."/>
            <person name="Grigoriev I.V."/>
        </authorList>
    </citation>
    <scope>NUCLEOTIDE SEQUENCE [LARGE SCALE GENOMIC DNA]</scope>
    <source>
        <strain evidence="3">MUCL 33604</strain>
    </source>
</reference>
<evidence type="ECO:0000313" key="2">
    <source>
        <dbReference type="EMBL" id="KDQ56551.1"/>
    </source>
</evidence>
<dbReference type="AlphaFoldDB" id="A0A067Q1S2"/>
<gene>
    <name evidence="2" type="ORF">JAAARDRAFT_207677</name>
</gene>
<dbReference type="EMBL" id="KL197721">
    <property type="protein sequence ID" value="KDQ56551.1"/>
    <property type="molecule type" value="Genomic_DNA"/>
</dbReference>
<organism evidence="2 3">
    <name type="scientific">Jaapia argillacea MUCL 33604</name>
    <dbReference type="NCBI Taxonomy" id="933084"/>
    <lineage>
        <taxon>Eukaryota</taxon>
        <taxon>Fungi</taxon>
        <taxon>Dikarya</taxon>
        <taxon>Basidiomycota</taxon>
        <taxon>Agaricomycotina</taxon>
        <taxon>Agaricomycetes</taxon>
        <taxon>Agaricomycetidae</taxon>
        <taxon>Jaapiales</taxon>
        <taxon>Jaapiaceae</taxon>
        <taxon>Jaapia</taxon>
    </lineage>
</organism>